<feature type="compositionally biased region" description="Basic residues" evidence="1">
    <location>
        <begin position="107"/>
        <end position="121"/>
    </location>
</feature>
<feature type="domain" description="TonB C-terminal" evidence="2">
    <location>
        <begin position="201"/>
        <end position="263"/>
    </location>
</feature>
<dbReference type="RefSeq" id="WP_305009027.1">
    <property type="nucleotide sequence ID" value="NZ_JAUQSY010000022.1"/>
</dbReference>
<reference evidence="3" key="1">
    <citation type="submission" date="2023-07" db="EMBL/GenBank/DDBJ databases">
        <authorList>
            <person name="Kim M.K."/>
        </authorList>
    </citation>
    <scope>NUCLEOTIDE SEQUENCE</scope>
    <source>
        <strain evidence="3">ASUV-10-1</strain>
    </source>
</reference>
<dbReference type="PANTHER" id="PTHR33446">
    <property type="entry name" value="PROTEIN TONB-RELATED"/>
    <property type="match status" value="1"/>
</dbReference>
<dbReference type="Proteomes" id="UP001176429">
    <property type="component" value="Unassembled WGS sequence"/>
</dbReference>
<accession>A0ABT9BKP8</accession>
<dbReference type="InterPro" id="IPR037682">
    <property type="entry name" value="TonB_C"/>
</dbReference>
<proteinExistence type="predicted"/>
<gene>
    <name evidence="3" type="ORF">Q5H93_22805</name>
</gene>
<dbReference type="PANTHER" id="PTHR33446:SF2">
    <property type="entry name" value="PROTEIN TONB"/>
    <property type="match status" value="1"/>
</dbReference>
<sequence>MLLLPTFNARLQPCPVSAAAFTPHAGGKFCSQCQRVVQDFSQSINPVADLAAARAAAPDGRVCGSFAVAQVQRPKLTRRLRWFVVALVLVIGQGLTAREALAQVRKPASRSHTVAKPKKQTKQATAPRKAEPVPEPLDEQVTYMGIALPEPTEEVVLAQPSAPSIYTYVEQMPEPLQGGGVAGIAAQLQKNIRVTPADLAQVMGKLFVKFVVTETGAVTDAVILKGCGCGADAAVLQAARSLTGLRPGRQGGQPVKVEIVLPVLLEAR</sequence>
<dbReference type="InterPro" id="IPR051045">
    <property type="entry name" value="TonB-dependent_transducer"/>
</dbReference>
<evidence type="ECO:0000313" key="3">
    <source>
        <dbReference type="EMBL" id="MDO7877587.1"/>
    </source>
</evidence>
<organism evidence="3 4">
    <name type="scientific">Hymenobacter aranciens</name>
    <dbReference type="NCBI Taxonomy" id="3063996"/>
    <lineage>
        <taxon>Bacteria</taxon>
        <taxon>Pseudomonadati</taxon>
        <taxon>Bacteroidota</taxon>
        <taxon>Cytophagia</taxon>
        <taxon>Cytophagales</taxon>
        <taxon>Hymenobacteraceae</taxon>
        <taxon>Hymenobacter</taxon>
    </lineage>
</organism>
<keyword evidence="4" id="KW-1185">Reference proteome</keyword>
<dbReference type="Pfam" id="PF03544">
    <property type="entry name" value="TonB_C"/>
    <property type="match status" value="1"/>
</dbReference>
<dbReference type="SUPFAM" id="SSF74653">
    <property type="entry name" value="TolA/TonB C-terminal domain"/>
    <property type="match status" value="1"/>
</dbReference>
<protein>
    <submittedName>
        <fullName evidence="3">Energy transducer TonB</fullName>
    </submittedName>
</protein>
<name>A0ABT9BKP8_9BACT</name>
<evidence type="ECO:0000256" key="1">
    <source>
        <dbReference type="SAM" id="MobiDB-lite"/>
    </source>
</evidence>
<feature type="region of interest" description="Disordered" evidence="1">
    <location>
        <begin position="106"/>
        <end position="135"/>
    </location>
</feature>
<dbReference type="Gene3D" id="3.30.1150.10">
    <property type="match status" value="1"/>
</dbReference>
<comment type="caution">
    <text evidence="3">The sequence shown here is derived from an EMBL/GenBank/DDBJ whole genome shotgun (WGS) entry which is preliminary data.</text>
</comment>
<dbReference type="EMBL" id="JAUQSY010000022">
    <property type="protein sequence ID" value="MDO7877587.1"/>
    <property type="molecule type" value="Genomic_DNA"/>
</dbReference>
<evidence type="ECO:0000259" key="2">
    <source>
        <dbReference type="Pfam" id="PF03544"/>
    </source>
</evidence>
<evidence type="ECO:0000313" key="4">
    <source>
        <dbReference type="Proteomes" id="UP001176429"/>
    </source>
</evidence>